<keyword evidence="2" id="KW-0805">Transcription regulation</keyword>
<protein>
    <recommendedName>
        <fullName evidence="6">Transcription initiation factor TFIID subunit 13</fullName>
    </recommendedName>
</protein>
<dbReference type="PANTHER" id="PTHR11380">
    <property type="entry name" value="TRANSCRIPTION INITIATION FACTOR TFIID/SUPT3-RELATED"/>
    <property type="match status" value="1"/>
</dbReference>
<dbReference type="Pfam" id="PF02269">
    <property type="entry name" value="TFIID-18kDa"/>
    <property type="match status" value="1"/>
</dbReference>
<evidence type="ECO:0000256" key="1">
    <source>
        <dbReference type="ARBA" id="ARBA00004123"/>
    </source>
</evidence>
<evidence type="ECO:0000256" key="5">
    <source>
        <dbReference type="ARBA" id="ARBA00038392"/>
    </source>
</evidence>
<comment type="subcellular location">
    <subcellularLocation>
        <location evidence="1">Nucleus</location>
    </subcellularLocation>
</comment>
<reference evidence="8" key="1">
    <citation type="submission" date="2021-06" db="EMBL/GenBank/DDBJ databases">
        <authorList>
            <person name="Kallberg Y."/>
            <person name="Tangrot J."/>
            <person name="Rosling A."/>
        </authorList>
    </citation>
    <scope>NUCLEOTIDE SEQUENCE</scope>
    <source>
        <strain evidence="8">IN212</strain>
    </source>
</reference>
<evidence type="ECO:0000256" key="2">
    <source>
        <dbReference type="ARBA" id="ARBA00023015"/>
    </source>
</evidence>
<dbReference type="SUPFAM" id="SSF47113">
    <property type="entry name" value="Histone-fold"/>
    <property type="match status" value="1"/>
</dbReference>
<dbReference type="AlphaFoldDB" id="A0A9N9NXN1"/>
<organism evidence="8 9">
    <name type="scientific">Racocetra fulgida</name>
    <dbReference type="NCBI Taxonomy" id="60492"/>
    <lineage>
        <taxon>Eukaryota</taxon>
        <taxon>Fungi</taxon>
        <taxon>Fungi incertae sedis</taxon>
        <taxon>Mucoromycota</taxon>
        <taxon>Glomeromycotina</taxon>
        <taxon>Glomeromycetes</taxon>
        <taxon>Diversisporales</taxon>
        <taxon>Gigasporaceae</taxon>
        <taxon>Racocetra</taxon>
    </lineage>
</organism>
<evidence type="ECO:0000256" key="4">
    <source>
        <dbReference type="ARBA" id="ARBA00023242"/>
    </source>
</evidence>
<dbReference type="OrthoDB" id="10266074at2759"/>
<keyword evidence="3" id="KW-0804">Transcription</keyword>
<evidence type="ECO:0000256" key="6">
    <source>
        <dbReference type="ARBA" id="ARBA00040136"/>
    </source>
</evidence>
<dbReference type="InterPro" id="IPR003195">
    <property type="entry name" value="TFIID_TAF13"/>
</dbReference>
<sequence>ISSSQNNSEVLNIGDKAPFVTENEFDLSAMNNESKKDLPIAPTNDEYPVNEMEVSKGKRERTSDSEGRPPKAGSKGAFTKDIRLLMYGFGDEPIPATDSINVMEELVTDYITEM</sequence>
<proteinExistence type="inferred from homology"/>
<name>A0A9N9NXN1_9GLOM</name>
<dbReference type="Gene3D" id="1.10.20.10">
    <property type="entry name" value="Histone, subunit A"/>
    <property type="match status" value="1"/>
</dbReference>
<gene>
    <name evidence="8" type="ORF">RFULGI_LOCUS14699</name>
</gene>
<keyword evidence="9" id="KW-1185">Reference proteome</keyword>
<dbReference type="GO" id="GO:0051123">
    <property type="term" value="P:RNA polymerase II preinitiation complex assembly"/>
    <property type="evidence" value="ECO:0007669"/>
    <property type="project" value="TreeGrafter"/>
</dbReference>
<dbReference type="InterPro" id="IPR009072">
    <property type="entry name" value="Histone-fold"/>
</dbReference>
<keyword evidence="4" id="KW-0539">Nucleus</keyword>
<feature type="non-terminal residue" evidence="8">
    <location>
        <position position="114"/>
    </location>
</feature>
<dbReference type="GO" id="GO:0046982">
    <property type="term" value="F:protein heterodimerization activity"/>
    <property type="evidence" value="ECO:0007669"/>
    <property type="project" value="InterPro"/>
</dbReference>
<accession>A0A9N9NXN1</accession>
<feature type="non-terminal residue" evidence="8">
    <location>
        <position position="1"/>
    </location>
</feature>
<evidence type="ECO:0000256" key="3">
    <source>
        <dbReference type="ARBA" id="ARBA00023163"/>
    </source>
</evidence>
<evidence type="ECO:0000256" key="7">
    <source>
        <dbReference type="SAM" id="MobiDB-lite"/>
    </source>
</evidence>
<dbReference type="EMBL" id="CAJVPZ010043660">
    <property type="protein sequence ID" value="CAG8766118.1"/>
    <property type="molecule type" value="Genomic_DNA"/>
</dbReference>
<feature type="region of interest" description="Disordered" evidence="7">
    <location>
        <begin position="28"/>
        <end position="76"/>
    </location>
</feature>
<dbReference type="GO" id="GO:0005669">
    <property type="term" value="C:transcription factor TFIID complex"/>
    <property type="evidence" value="ECO:0007669"/>
    <property type="project" value="TreeGrafter"/>
</dbReference>
<evidence type="ECO:0000313" key="9">
    <source>
        <dbReference type="Proteomes" id="UP000789396"/>
    </source>
</evidence>
<dbReference type="PANTHER" id="PTHR11380:SF5">
    <property type="entry name" value="TRANSCRIPTION INITIATION FACTOR TFIID SUBUNIT 13"/>
    <property type="match status" value="1"/>
</dbReference>
<comment type="similarity">
    <text evidence="5">Belongs to the TAF13 family.</text>
</comment>
<feature type="compositionally biased region" description="Basic and acidic residues" evidence="7">
    <location>
        <begin position="53"/>
        <end position="69"/>
    </location>
</feature>
<dbReference type="Proteomes" id="UP000789396">
    <property type="component" value="Unassembled WGS sequence"/>
</dbReference>
<evidence type="ECO:0000313" key="8">
    <source>
        <dbReference type="EMBL" id="CAG8766118.1"/>
    </source>
</evidence>
<comment type="caution">
    <text evidence="8">The sequence shown here is derived from an EMBL/GenBank/DDBJ whole genome shotgun (WGS) entry which is preliminary data.</text>
</comment>